<feature type="transmembrane region" description="Helical" evidence="1">
    <location>
        <begin position="38"/>
        <end position="62"/>
    </location>
</feature>
<accession>A0A099T3T5</accession>
<protein>
    <submittedName>
        <fullName evidence="2">Uncharacterized protein</fullName>
    </submittedName>
</protein>
<gene>
    <name evidence="2" type="ORF">LI82_06075</name>
</gene>
<reference evidence="2 3" key="1">
    <citation type="submission" date="2014-09" db="EMBL/GenBank/DDBJ databases">
        <title>Draft genome sequence of an obligately methylotrophic methanogen, Methanococcoides methylutens, isolated from marine sediment.</title>
        <authorList>
            <person name="Guan Y."/>
            <person name="Ngugi D.K."/>
            <person name="Blom J."/>
            <person name="Ali S."/>
            <person name="Ferry J.G."/>
            <person name="Stingl U."/>
        </authorList>
    </citation>
    <scope>NUCLEOTIDE SEQUENCE [LARGE SCALE GENOMIC DNA]</scope>
    <source>
        <strain evidence="2 3">DSM 2657</strain>
    </source>
</reference>
<dbReference type="AlphaFoldDB" id="A0A099T3T5"/>
<comment type="caution">
    <text evidence="2">The sequence shown here is derived from an EMBL/GenBank/DDBJ whole genome shotgun (WGS) entry which is preliminary data.</text>
</comment>
<name>A0A099T3T5_METMT</name>
<dbReference type="RefSeq" id="WP_048194060.1">
    <property type="nucleotide sequence ID" value="NZ_CAAGSM010000003.1"/>
</dbReference>
<dbReference type="OrthoDB" id="142335at2157"/>
<keyword evidence="1" id="KW-1133">Transmembrane helix</keyword>
<keyword evidence="3" id="KW-1185">Reference proteome</keyword>
<evidence type="ECO:0000313" key="2">
    <source>
        <dbReference type="EMBL" id="KGK98858.1"/>
    </source>
</evidence>
<sequence length="65" mass="7485">MENKNIFWIFGILQSITLGTTIFLIFRSLNTIIEVEVIGADTQILLSTLFPLFLLIVEYTIYSKD</sequence>
<organism evidence="2 3">
    <name type="scientific">Methanococcoides methylutens</name>
    <dbReference type="NCBI Taxonomy" id="2226"/>
    <lineage>
        <taxon>Archaea</taxon>
        <taxon>Methanobacteriati</taxon>
        <taxon>Methanobacteriota</taxon>
        <taxon>Stenosarchaea group</taxon>
        <taxon>Methanomicrobia</taxon>
        <taxon>Methanosarcinales</taxon>
        <taxon>Methanosarcinaceae</taxon>
        <taxon>Methanococcoides</taxon>
    </lineage>
</organism>
<keyword evidence="1" id="KW-0472">Membrane</keyword>
<dbReference type="EMBL" id="JRHO01000010">
    <property type="protein sequence ID" value="KGK98858.1"/>
    <property type="molecule type" value="Genomic_DNA"/>
</dbReference>
<proteinExistence type="predicted"/>
<evidence type="ECO:0000256" key="1">
    <source>
        <dbReference type="SAM" id="Phobius"/>
    </source>
</evidence>
<feature type="transmembrane region" description="Helical" evidence="1">
    <location>
        <begin position="6"/>
        <end position="26"/>
    </location>
</feature>
<keyword evidence="1" id="KW-0812">Transmembrane</keyword>
<evidence type="ECO:0000313" key="3">
    <source>
        <dbReference type="Proteomes" id="UP000029859"/>
    </source>
</evidence>
<dbReference type="Proteomes" id="UP000029859">
    <property type="component" value="Unassembled WGS sequence"/>
</dbReference>